<evidence type="ECO:0000313" key="2">
    <source>
        <dbReference type="Proteomes" id="UP000233837"/>
    </source>
</evidence>
<reference evidence="1 2" key="2">
    <citation type="journal article" date="2017" name="Nature">
        <title>The Apostasia genome and the evolution of orchids.</title>
        <authorList>
            <person name="Zhang G.Q."/>
            <person name="Liu K.W."/>
            <person name="Li Z."/>
            <person name="Lohaus R."/>
            <person name="Hsiao Y.Y."/>
            <person name="Niu S.C."/>
            <person name="Wang J.Y."/>
            <person name="Lin Y.C."/>
            <person name="Xu Q."/>
            <person name="Chen L.J."/>
            <person name="Yoshida K."/>
            <person name="Fujiwara S."/>
            <person name="Wang Z.W."/>
            <person name="Zhang Y.Q."/>
            <person name="Mitsuda N."/>
            <person name="Wang M."/>
            <person name="Liu G.H."/>
            <person name="Pecoraro L."/>
            <person name="Huang H.X."/>
            <person name="Xiao X.J."/>
            <person name="Lin M."/>
            <person name="Wu X.Y."/>
            <person name="Wu W.L."/>
            <person name="Chen Y.Y."/>
            <person name="Chang S.B."/>
            <person name="Sakamoto S."/>
            <person name="Ohme-Takagi M."/>
            <person name="Yagi M."/>
            <person name="Zeng S.J."/>
            <person name="Shen C.Y."/>
            <person name="Yeh C.M."/>
            <person name="Luo Y.B."/>
            <person name="Tsai W.C."/>
            <person name="Van de Peer Y."/>
            <person name="Liu Z.J."/>
        </authorList>
    </citation>
    <scope>NUCLEOTIDE SEQUENCE [LARGE SCALE GENOMIC DNA]</scope>
    <source>
        <tissue evidence="1">The whole plant</tissue>
    </source>
</reference>
<dbReference type="Proteomes" id="UP000233837">
    <property type="component" value="Unassembled WGS sequence"/>
</dbReference>
<evidence type="ECO:0000313" key="1">
    <source>
        <dbReference type="EMBL" id="PKU70716.1"/>
    </source>
</evidence>
<dbReference type="AlphaFoldDB" id="A0A2I0W4X9"/>
<accession>A0A2I0W4X9</accession>
<keyword evidence="2" id="KW-1185">Reference proteome</keyword>
<name>A0A2I0W4X9_9ASPA</name>
<dbReference type="EMBL" id="KZ502920">
    <property type="protein sequence ID" value="PKU70716.1"/>
    <property type="molecule type" value="Genomic_DNA"/>
</dbReference>
<gene>
    <name evidence="1" type="ORF">MA16_Dca016914</name>
</gene>
<proteinExistence type="predicted"/>
<organism evidence="1 2">
    <name type="scientific">Dendrobium catenatum</name>
    <dbReference type="NCBI Taxonomy" id="906689"/>
    <lineage>
        <taxon>Eukaryota</taxon>
        <taxon>Viridiplantae</taxon>
        <taxon>Streptophyta</taxon>
        <taxon>Embryophyta</taxon>
        <taxon>Tracheophyta</taxon>
        <taxon>Spermatophyta</taxon>
        <taxon>Magnoliopsida</taxon>
        <taxon>Liliopsida</taxon>
        <taxon>Asparagales</taxon>
        <taxon>Orchidaceae</taxon>
        <taxon>Epidendroideae</taxon>
        <taxon>Malaxideae</taxon>
        <taxon>Dendrobiinae</taxon>
        <taxon>Dendrobium</taxon>
    </lineage>
</organism>
<dbReference type="STRING" id="906689.A0A2I0W4X9"/>
<protein>
    <submittedName>
        <fullName evidence="1">Uncharacterized protein</fullName>
    </submittedName>
</protein>
<reference evidence="1 2" key="1">
    <citation type="journal article" date="2016" name="Sci. Rep.">
        <title>The Dendrobium catenatum Lindl. genome sequence provides insights into polysaccharide synthase, floral development and adaptive evolution.</title>
        <authorList>
            <person name="Zhang G.Q."/>
            <person name="Xu Q."/>
            <person name="Bian C."/>
            <person name="Tsai W.C."/>
            <person name="Yeh C.M."/>
            <person name="Liu K.W."/>
            <person name="Yoshida K."/>
            <person name="Zhang L.S."/>
            <person name="Chang S.B."/>
            <person name="Chen F."/>
            <person name="Shi Y."/>
            <person name="Su Y.Y."/>
            <person name="Zhang Y.Q."/>
            <person name="Chen L.J."/>
            <person name="Yin Y."/>
            <person name="Lin M."/>
            <person name="Huang H."/>
            <person name="Deng H."/>
            <person name="Wang Z.W."/>
            <person name="Zhu S.L."/>
            <person name="Zhao X."/>
            <person name="Deng C."/>
            <person name="Niu S.C."/>
            <person name="Huang J."/>
            <person name="Wang M."/>
            <person name="Liu G.H."/>
            <person name="Yang H.J."/>
            <person name="Xiao X.J."/>
            <person name="Hsiao Y.Y."/>
            <person name="Wu W.L."/>
            <person name="Chen Y.Y."/>
            <person name="Mitsuda N."/>
            <person name="Ohme-Takagi M."/>
            <person name="Luo Y.B."/>
            <person name="Van de Peer Y."/>
            <person name="Liu Z.J."/>
        </authorList>
    </citation>
    <scope>NUCLEOTIDE SEQUENCE [LARGE SCALE GENOMIC DNA]</scope>
    <source>
        <tissue evidence="1">The whole plant</tissue>
    </source>
</reference>
<sequence>MHLTIPPSKQVDASTEPFPELFSAHRPPMVQMALKIFSSIIGISFFEFYGCGPSEFVSMCRGKSTRFKSNSVGRFSAGFAVFSSYNEGMGVGGGGQPKKGSAIENTLVCSLEELCISSTK</sequence>